<comment type="caution">
    <text evidence="3">The sequence shown here is derived from an EMBL/GenBank/DDBJ whole genome shotgun (WGS) entry which is preliminary data.</text>
</comment>
<keyword evidence="4" id="KW-1185">Reference proteome</keyword>
<dbReference type="InterPro" id="IPR012337">
    <property type="entry name" value="RNaseH-like_sf"/>
</dbReference>
<dbReference type="InterPro" id="IPR036397">
    <property type="entry name" value="RNaseH_sf"/>
</dbReference>
<dbReference type="InterPro" id="IPR044730">
    <property type="entry name" value="RNase_H-like_dom_plant"/>
</dbReference>
<evidence type="ECO:0000313" key="4">
    <source>
        <dbReference type="Proteomes" id="UP000436088"/>
    </source>
</evidence>
<dbReference type="GO" id="GO:0003676">
    <property type="term" value="F:nucleic acid binding"/>
    <property type="evidence" value="ECO:0007669"/>
    <property type="project" value="InterPro"/>
</dbReference>
<dbReference type="CDD" id="cd06222">
    <property type="entry name" value="RNase_H_like"/>
    <property type="match status" value="1"/>
</dbReference>
<evidence type="ECO:0000256" key="1">
    <source>
        <dbReference type="SAM" id="Phobius"/>
    </source>
</evidence>
<dbReference type="EMBL" id="VEPZ02000937">
    <property type="protein sequence ID" value="KAE8709018.1"/>
    <property type="molecule type" value="Genomic_DNA"/>
</dbReference>
<evidence type="ECO:0000313" key="3">
    <source>
        <dbReference type="EMBL" id="KAE8709018.1"/>
    </source>
</evidence>
<feature type="domain" description="RNase H type-1" evidence="2">
    <location>
        <begin position="26"/>
        <end position="86"/>
    </location>
</feature>
<keyword evidence="1" id="KW-1133">Transmembrane helix</keyword>
<dbReference type="Gene3D" id="3.30.420.10">
    <property type="entry name" value="Ribonuclease H-like superfamily/Ribonuclease H"/>
    <property type="match status" value="1"/>
</dbReference>
<dbReference type="InterPro" id="IPR002156">
    <property type="entry name" value="RNaseH_domain"/>
</dbReference>
<dbReference type="PANTHER" id="PTHR47723:SF19">
    <property type="entry name" value="POLYNUCLEOTIDYL TRANSFERASE, RIBONUCLEASE H-LIKE SUPERFAMILY PROTEIN"/>
    <property type="match status" value="1"/>
</dbReference>
<accession>A0A6A3AZD8</accession>
<gene>
    <name evidence="3" type="ORF">F3Y22_tig00110332pilonHSYRG00750</name>
</gene>
<keyword evidence="1" id="KW-0472">Membrane</keyword>
<dbReference type="AlphaFoldDB" id="A0A6A3AZD8"/>
<dbReference type="Proteomes" id="UP000436088">
    <property type="component" value="Unassembled WGS sequence"/>
</dbReference>
<feature type="transmembrane region" description="Helical" evidence="1">
    <location>
        <begin position="102"/>
        <end position="126"/>
    </location>
</feature>
<feature type="transmembrane region" description="Helical" evidence="1">
    <location>
        <begin position="132"/>
        <end position="152"/>
    </location>
</feature>
<name>A0A6A3AZD8_HIBSY</name>
<dbReference type="Pfam" id="PF13456">
    <property type="entry name" value="RVT_3"/>
    <property type="match status" value="1"/>
</dbReference>
<proteinExistence type="predicted"/>
<dbReference type="PANTHER" id="PTHR47723">
    <property type="entry name" value="OS05G0353850 PROTEIN"/>
    <property type="match status" value="1"/>
</dbReference>
<evidence type="ECO:0000259" key="2">
    <source>
        <dbReference type="Pfam" id="PF13456"/>
    </source>
</evidence>
<reference evidence="3" key="1">
    <citation type="submission" date="2019-09" db="EMBL/GenBank/DDBJ databases">
        <title>Draft genome information of white flower Hibiscus syriacus.</title>
        <authorList>
            <person name="Kim Y.-M."/>
        </authorList>
    </citation>
    <scope>NUCLEOTIDE SEQUENCE [LARGE SCALE GENOMIC DNA]</scope>
    <source>
        <strain evidence="3">YM2019G1</strain>
    </source>
</reference>
<dbReference type="GO" id="GO:0004523">
    <property type="term" value="F:RNA-DNA hybrid ribonuclease activity"/>
    <property type="evidence" value="ECO:0007669"/>
    <property type="project" value="InterPro"/>
</dbReference>
<dbReference type="SUPFAM" id="SSF53098">
    <property type="entry name" value="Ribonuclease H-like"/>
    <property type="match status" value="1"/>
</dbReference>
<dbReference type="InterPro" id="IPR053151">
    <property type="entry name" value="RNase_H-like"/>
</dbReference>
<protein>
    <recommendedName>
        <fullName evidence="2">RNase H type-1 domain-containing protein</fullName>
    </recommendedName>
</protein>
<sequence>MPHNDNHEKTKHAHWSNPPQCWIALNTDGSVNTSNGKSSIGGFFRNDSGSWIFGFSRSIGIADPLQAEIWAIHDGLNIAWSLGIEFLQLYDLTIYDDPPESIIPLLSLEAAALIVSPMDFVIVGLFEEMAKLWFLALYLLMAAFALMIAMAATKEFDDLDRIEDEGKHLEEIEKPDDC</sequence>
<organism evidence="3 4">
    <name type="scientific">Hibiscus syriacus</name>
    <name type="common">Rose of Sharon</name>
    <dbReference type="NCBI Taxonomy" id="106335"/>
    <lineage>
        <taxon>Eukaryota</taxon>
        <taxon>Viridiplantae</taxon>
        <taxon>Streptophyta</taxon>
        <taxon>Embryophyta</taxon>
        <taxon>Tracheophyta</taxon>
        <taxon>Spermatophyta</taxon>
        <taxon>Magnoliopsida</taxon>
        <taxon>eudicotyledons</taxon>
        <taxon>Gunneridae</taxon>
        <taxon>Pentapetalae</taxon>
        <taxon>rosids</taxon>
        <taxon>malvids</taxon>
        <taxon>Malvales</taxon>
        <taxon>Malvaceae</taxon>
        <taxon>Malvoideae</taxon>
        <taxon>Hibiscus</taxon>
    </lineage>
</organism>
<keyword evidence="1" id="KW-0812">Transmembrane</keyword>